<organism evidence="1 2">
    <name type="scientific">Albula glossodonta</name>
    <name type="common">roundjaw bonefish</name>
    <dbReference type="NCBI Taxonomy" id="121402"/>
    <lineage>
        <taxon>Eukaryota</taxon>
        <taxon>Metazoa</taxon>
        <taxon>Chordata</taxon>
        <taxon>Craniata</taxon>
        <taxon>Vertebrata</taxon>
        <taxon>Euteleostomi</taxon>
        <taxon>Actinopterygii</taxon>
        <taxon>Neopterygii</taxon>
        <taxon>Teleostei</taxon>
        <taxon>Albuliformes</taxon>
        <taxon>Albulidae</taxon>
        <taxon>Albula</taxon>
    </lineage>
</organism>
<protein>
    <submittedName>
        <fullName evidence="1">Uncharacterized protein</fullName>
    </submittedName>
</protein>
<dbReference type="Proteomes" id="UP000824540">
    <property type="component" value="Unassembled WGS sequence"/>
</dbReference>
<reference evidence="1" key="1">
    <citation type="thesis" date="2021" institute="BYU ScholarsArchive" country="Provo, UT, USA">
        <title>Applications of and Algorithms for Genome Assembly and Genomic Analyses with an Emphasis on Marine Teleosts.</title>
        <authorList>
            <person name="Pickett B.D."/>
        </authorList>
    </citation>
    <scope>NUCLEOTIDE SEQUENCE</scope>
    <source>
        <strain evidence="1">HI-2016</strain>
    </source>
</reference>
<accession>A0A8T2NKP7</accession>
<evidence type="ECO:0000313" key="1">
    <source>
        <dbReference type="EMBL" id="KAG9339830.1"/>
    </source>
</evidence>
<evidence type="ECO:0000313" key="2">
    <source>
        <dbReference type="Proteomes" id="UP000824540"/>
    </source>
</evidence>
<dbReference type="EMBL" id="JAFBMS010000050">
    <property type="protein sequence ID" value="KAG9339830.1"/>
    <property type="molecule type" value="Genomic_DNA"/>
</dbReference>
<keyword evidence="2" id="KW-1185">Reference proteome</keyword>
<comment type="caution">
    <text evidence="1">The sequence shown here is derived from an EMBL/GenBank/DDBJ whole genome shotgun (WGS) entry which is preliminary data.</text>
</comment>
<gene>
    <name evidence="1" type="ORF">JZ751_022508</name>
</gene>
<sequence>MRGDSQPPSGRYVLAPIQAGGGNTAVTVEMHERGTKQVDNVPVLAQNTGTRRFWEEGVQRRCRSEWHCLPS</sequence>
<dbReference type="AlphaFoldDB" id="A0A8T2NKP7"/>
<name>A0A8T2NKP7_9TELE</name>
<proteinExistence type="predicted"/>